<feature type="transmembrane region" description="Helical" evidence="5">
    <location>
        <begin position="139"/>
        <end position="159"/>
    </location>
</feature>
<dbReference type="InterPro" id="IPR006214">
    <property type="entry name" value="Bax_inhibitor_1-related"/>
</dbReference>
<evidence type="ECO:0000256" key="2">
    <source>
        <dbReference type="ARBA" id="ARBA00022692"/>
    </source>
</evidence>
<feature type="transmembrane region" description="Helical" evidence="5">
    <location>
        <begin position="165"/>
        <end position="186"/>
    </location>
</feature>
<feature type="transmembrane region" description="Helical" evidence="5">
    <location>
        <begin position="224"/>
        <end position="242"/>
    </location>
</feature>
<dbReference type="AlphaFoldDB" id="A0AAW0YLM7"/>
<sequence>MSSPPKYTDSPQAGPLPVKGYGTTFDTIDASAAQPLLAAQASSSRNAWMDEASPDDLPDDFKVGVTVIDCDAEIRLAFIRKVYSILFVQLLVTSLVSLAMSFPKAVEFTQGNPWFMWIPLVGSFVSLFFVYWKRHQHPANLILLGLFTIFESMMIGTITSYYDSAIVLQALFITLGVFAGLTLFTFQTKFDFASFAPFLFVGIWGLFTASLVQIFLPFNANVDLGIACFSTLLFSGFVLYDTQQIMKRLSVDEAILGALTLYTDAIGLFINILRIVTLTLYLEFLNLFLSILRIPNNSNNR</sequence>
<evidence type="ECO:0000256" key="1">
    <source>
        <dbReference type="ARBA" id="ARBA00004141"/>
    </source>
</evidence>
<feature type="transmembrane region" description="Helical" evidence="5">
    <location>
        <begin position="198"/>
        <end position="218"/>
    </location>
</feature>
<feature type="compositionally biased region" description="Polar residues" evidence="6">
    <location>
        <begin position="1"/>
        <end position="11"/>
    </location>
</feature>
<organism evidence="7 8">
    <name type="scientific">Kwoniella newhampshirensis</name>
    <dbReference type="NCBI Taxonomy" id="1651941"/>
    <lineage>
        <taxon>Eukaryota</taxon>
        <taxon>Fungi</taxon>
        <taxon>Dikarya</taxon>
        <taxon>Basidiomycota</taxon>
        <taxon>Agaricomycotina</taxon>
        <taxon>Tremellomycetes</taxon>
        <taxon>Tremellales</taxon>
        <taxon>Cryptococcaceae</taxon>
        <taxon>Kwoniella</taxon>
    </lineage>
</organism>
<evidence type="ECO:0000256" key="6">
    <source>
        <dbReference type="SAM" id="MobiDB-lite"/>
    </source>
</evidence>
<keyword evidence="8" id="KW-1185">Reference proteome</keyword>
<feature type="transmembrane region" description="Helical" evidence="5">
    <location>
        <begin position="114"/>
        <end position="132"/>
    </location>
</feature>
<keyword evidence="3 5" id="KW-1133">Transmembrane helix</keyword>
<evidence type="ECO:0000313" key="7">
    <source>
        <dbReference type="EMBL" id="KAK8853437.1"/>
    </source>
</evidence>
<comment type="similarity">
    <text evidence="5">Belongs to the BI1 family.</text>
</comment>
<dbReference type="KEGG" id="kne:92181401"/>
<dbReference type="RefSeq" id="XP_066802623.1">
    <property type="nucleotide sequence ID" value="XM_066947244.1"/>
</dbReference>
<evidence type="ECO:0000256" key="3">
    <source>
        <dbReference type="ARBA" id="ARBA00022989"/>
    </source>
</evidence>
<keyword evidence="4 5" id="KW-0472">Membrane</keyword>
<evidence type="ECO:0000256" key="5">
    <source>
        <dbReference type="RuleBase" id="RU004379"/>
    </source>
</evidence>
<proteinExistence type="inferred from homology"/>
<comment type="subcellular location">
    <subcellularLocation>
        <location evidence="1">Membrane</location>
        <topology evidence="1">Multi-pass membrane protein</topology>
    </subcellularLocation>
</comment>
<dbReference type="Pfam" id="PF01027">
    <property type="entry name" value="Bax1-I"/>
    <property type="match status" value="1"/>
</dbReference>
<dbReference type="CDD" id="cd10429">
    <property type="entry name" value="GAAP_like"/>
    <property type="match status" value="1"/>
</dbReference>
<comment type="caution">
    <text evidence="7">The sequence shown here is derived from an EMBL/GenBank/DDBJ whole genome shotgun (WGS) entry which is preliminary data.</text>
</comment>
<dbReference type="Proteomes" id="UP001388673">
    <property type="component" value="Unassembled WGS sequence"/>
</dbReference>
<feature type="region of interest" description="Disordered" evidence="6">
    <location>
        <begin position="1"/>
        <end position="20"/>
    </location>
</feature>
<feature type="transmembrane region" description="Helical" evidence="5">
    <location>
        <begin position="82"/>
        <end position="102"/>
    </location>
</feature>
<protein>
    <recommendedName>
        <fullName evidence="9">Vacuolar protein</fullName>
    </recommendedName>
</protein>
<accession>A0AAW0YLM7</accession>
<evidence type="ECO:0000313" key="8">
    <source>
        <dbReference type="Proteomes" id="UP001388673"/>
    </source>
</evidence>
<keyword evidence="2 5" id="KW-0812">Transmembrane</keyword>
<evidence type="ECO:0000256" key="4">
    <source>
        <dbReference type="ARBA" id="ARBA00023136"/>
    </source>
</evidence>
<dbReference type="PANTHER" id="PTHR23291:SF50">
    <property type="entry name" value="PROTEIN LIFEGUARD 4"/>
    <property type="match status" value="1"/>
</dbReference>
<dbReference type="GO" id="GO:0016020">
    <property type="term" value="C:membrane"/>
    <property type="evidence" value="ECO:0007669"/>
    <property type="project" value="UniProtKB-SubCell"/>
</dbReference>
<reference evidence="7 8" key="1">
    <citation type="journal article" date="2024" name="bioRxiv">
        <title>Comparative genomics of Cryptococcus and Kwoniella reveals pathogenesis evolution and contrasting karyotype dynamics via intercentromeric recombination or chromosome fusion.</title>
        <authorList>
            <person name="Coelho M.A."/>
            <person name="David-Palma M."/>
            <person name="Shea T."/>
            <person name="Bowers K."/>
            <person name="McGinley-Smith S."/>
            <person name="Mohammad A.W."/>
            <person name="Gnirke A."/>
            <person name="Yurkov A.M."/>
            <person name="Nowrousian M."/>
            <person name="Sun S."/>
            <person name="Cuomo C.A."/>
            <person name="Heitman J."/>
        </authorList>
    </citation>
    <scope>NUCLEOTIDE SEQUENCE [LARGE SCALE GENOMIC DNA]</scope>
    <source>
        <strain evidence="7 8">CBS 13917</strain>
    </source>
</reference>
<dbReference type="GeneID" id="92181401"/>
<feature type="transmembrane region" description="Helical" evidence="5">
    <location>
        <begin position="278"/>
        <end position="295"/>
    </location>
</feature>
<name>A0AAW0YLM7_9TREE</name>
<evidence type="ECO:0008006" key="9">
    <source>
        <dbReference type="Google" id="ProtNLM"/>
    </source>
</evidence>
<dbReference type="PANTHER" id="PTHR23291">
    <property type="entry name" value="BAX INHIBITOR-RELATED"/>
    <property type="match status" value="1"/>
</dbReference>
<dbReference type="EMBL" id="JBCAWK010000007">
    <property type="protein sequence ID" value="KAK8853437.1"/>
    <property type="molecule type" value="Genomic_DNA"/>
</dbReference>
<gene>
    <name evidence="7" type="ORF">IAR55_004143</name>
</gene>